<reference evidence="1 2" key="2">
    <citation type="journal article" date="2022" name="Mol. Ecol. Resour.">
        <title>The genomes of chicory, endive, great burdock and yacon provide insights into Asteraceae paleo-polyploidization history and plant inulin production.</title>
        <authorList>
            <person name="Fan W."/>
            <person name="Wang S."/>
            <person name="Wang H."/>
            <person name="Wang A."/>
            <person name="Jiang F."/>
            <person name="Liu H."/>
            <person name="Zhao H."/>
            <person name="Xu D."/>
            <person name="Zhang Y."/>
        </authorList>
    </citation>
    <scope>NUCLEOTIDE SEQUENCE [LARGE SCALE GENOMIC DNA]</scope>
    <source>
        <strain evidence="2">cv. Niubang</strain>
    </source>
</reference>
<keyword evidence="2" id="KW-1185">Reference proteome</keyword>
<dbReference type="Proteomes" id="UP001055879">
    <property type="component" value="Linkage Group LG04"/>
</dbReference>
<sequence length="127" mass="14387">MEAISVTREISYSEMDENLEDLTQKLEKMEAITHLKGDGGESEIRRLWADRCTQIRILAADEGVGKDGRRPIIIRMGLEVRKKLQMVVTGGGDGMVVRVAAINDGGDVQWWWRHPMMQRSITSLFLS</sequence>
<gene>
    <name evidence="1" type="ORF">L6452_15542</name>
</gene>
<accession>A0ACB9CP62</accession>
<name>A0ACB9CP62_ARCLA</name>
<dbReference type="EMBL" id="CM042050">
    <property type="protein sequence ID" value="KAI3736011.1"/>
    <property type="molecule type" value="Genomic_DNA"/>
</dbReference>
<proteinExistence type="predicted"/>
<organism evidence="1 2">
    <name type="scientific">Arctium lappa</name>
    <name type="common">Greater burdock</name>
    <name type="synonym">Lappa major</name>
    <dbReference type="NCBI Taxonomy" id="4217"/>
    <lineage>
        <taxon>Eukaryota</taxon>
        <taxon>Viridiplantae</taxon>
        <taxon>Streptophyta</taxon>
        <taxon>Embryophyta</taxon>
        <taxon>Tracheophyta</taxon>
        <taxon>Spermatophyta</taxon>
        <taxon>Magnoliopsida</taxon>
        <taxon>eudicotyledons</taxon>
        <taxon>Gunneridae</taxon>
        <taxon>Pentapetalae</taxon>
        <taxon>asterids</taxon>
        <taxon>campanulids</taxon>
        <taxon>Asterales</taxon>
        <taxon>Asteraceae</taxon>
        <taxon>Carduoideae</taxon>
        <taxon>Cardueae</taxon>
        <taxon>Arctiinae</taxon>
        <taxon>Arctium</taxon>
    </lineage>
</organism>
<evidence type="ECO:0000313" key="2">
    <source>
        <dbReference type="Proteomes" id="UP001055879"/>
    </source>
</evidence>
<protein>
    <submittedName>
        <fullName evidence="1">Uncharacterized protein</fullName>
    </submittedName>
</protein>
<evidence type="ECO:0000313" key="1">
    <source>
        <dbReference type="EMBL" id="KAI3736011.1"/>
    </source>
</evidence>
<reference evidence="2" key="1">
    <citation type="journal article" date="2022" name="Mol. Ecol. Resour.">
        <title>The genomes of chicory, endive, great burdock and yacon provide insights into Asteraceae palaeo-polyploidization history and plant inulin production.</title>
        <authorList>
            <person name="Fan W."/>
            <person name="Wang S."/>
            <person name="Wang H."/>
            <person name="Wang A."/>
            <person name="Jiang F."/>
            <person name="Liu H."/>
            <person name="Zhao H."/>
            <person name="Xu D."/>
            <person name="Zhang Y."/>
        </authorList>
    </citation>
    <scope>NUCLEOTIDE SEQUENCE [LARGE SCALE GENOMIC DNA]</scope>
    <source>
        <strain evidence="2">cv. Niubang</strain>
    </source>
</reference>
<comment type="caution">
    <text evidence="1">The sequence shown here is derived from an EMBL/GenBank/DDBJ whole genome shotgun (WGS) entry which is preliminary data.</text>
</comment>